<evidence type="ECO:0000313" key="2">
    <source>
        <dbReference type="EMBL" id="KAK5967030.1"/>
    </source>
</evidence>
<accession>A0AAN8FD86</accession>
<reference evidence="2 3" key="1">
    <citation type="submission" date="2019-10" db="EMBL/GenBank/DDBJ databases">
        <title>Assembly and Annotation for the nematode Trichostrongylus colubriformis.</title>
        <authorList>
            <person name="Martin J."/>
        </authorList>
    </citation>
    <scope>NUCLEOTIDE SEQUENCE [LARGE SCALE GENOMIC DNA]</scope>
    <source>
        <strain evidence="2">G859</strain>
        <tissue evidence="2">Whole worm</tissue>
    </source>
</reference>
<dbReference type="PANTHER" id="PTHR13360:SF1">
    <property type="entry name" value="ACTIVATING SIGNAL COINTEGRATOR 1 COMPLEX SUBUNIT 1"/>
    <property type="match status" value="1"/>
</dbReference>
<dbReference type="InterPro" id="IPR009210">
    <property type="entry name" value="ASCC1"/>
</dbReference>
<dbReference type="InterPro" id="IPR019510">
    <property type="entry name" value="AKAP7-like_phosphoesterase"/>
</dbReference>
<comment type="caution">
    <text evidence="2">The sequence shown here is derived from an EMBL/GenBank/DDBJ whole genome shotgun (WGS) entry which is preliminary data.</text>
</comment>
<dbReference type="AlphaFoldDB" id="A0AAN8FD86"/>
<protein>
    <recommendedName>
        <fullName evidence="1">A-kinase anchor protein 7-like phosphoesterase domain-containing protein</fullName>
    </recommendedName>
</protein>
<dbReference type="Pfam" id="PF10469">
    <property type="entry name" value="AKAP7_NLS"/>
    <property type="match status" value="1"/>
</dbReference>
<dbReference type="GO" id="GO:0006355">
    <property type="term" value="P:regulation of DNA-templated transcription"/>
    <property type="evidence" value="ECO:0007669"/>
    <property type="project" value="TreeGrafter"/>
</dbReference>
<dbReference type="EMBL" id="WIXE01022877">
    <property type="protein sequence ID" value="KAK5967030.1"/>
    <property type="molecule type" value="Genomic_DNA"/>
</dbReference>
<proteinExistence type="predicted"/>
<evidence type="ECO:0000259" key="1">
    <source>
        <dbReference type="Pfam" id="PF10469"/>
    </source>
</evidence>
<feature type="domain" description="A-kinase anchor protein 7-like phosphoesterase" evidence="1">
    <location>
        <begin position="3"/>
        <end position="76"/>
    </location>
</feature>
<keyword evidence="3" id="KW-1185">Reference proteome</keyword>
<name>A0AAN8FD86_TRICO</name>
<feature type="non-terminal residue" evidence="2">
    <location>
        <position position="1"/>
    </location>
</feature>
<dbReference type="GO" id="GO:0006307">
    <property type="term" value="P:DNA alkylation repair"/>
    <property type="evidence" value="ECO:0007669"/>
    <property type="project" value="InterPro"/>
</dbReference>
<dbReference type="Proteomes" id="UP001331761">
    <property type="component" value="Unassembled WGS sequence"/>
</dbReference>
<gene>
    <name evidence="2" type="ORF">GCK32_021377</name>
</gene>
<organism evidence="2 3">
    <name type="scientific">Trichostrongylus colubriformis</name>
    <name type="common">Black scour worm</name>
    <dbReference type="NCBI Taxonomy" id="6319"/>
    <lineage>
        <taxon>Eukaryota</taxon>
        <taxon>Metazoa</taxon>
        <taxon>Ecdysozoa</taxon>
        <taxon>Nematoda</taxon>
        <taxon>Chromadorea</taxon>
        <taxon>Rhabditida</taxon>
        <taxon>Rhabditina</taxon>
        <taxon>Rhabditomorpha</taxon>
        <taxon>Strongyloidea</taxon>
        <taxon>Trichostrongylidae</taxon>
        <taxon>Trichostrongylus</taxon>
    </lineage>
</organism>
<evidence type="ECO:0000313" key="3">
    <source>
        <dbReference type="Proteomes" id="UP001331761"/>
    </source>
</evidence>
<dbReference type="Gene3D" id="3.90.1140.10">
    <property type="entry name" value="Cyclic phosphodiesterase"/>
    <property type="match status" value="1"/>
</dbReference>
<dbReference type="GO" id="GO:0005634">
    <property type="term" value="C:nucleus"/>
    <property type="evidence" value="ECO:0007669"/>
    <property type="project" value="TreeGrafter"/>
</dbReference>
<dbReference type="PANTHER" id="PTHR13360">
    <property type="entry name" value="ACTIVATING SIGNAL COINTEGRATOR 1 COMPLEX SUBUNIT 1"/>
    <property type="match status" value="1"/>
</dbReference>
<sequence>APVTHFVAVPCGQPEIVQSFELFKEAVINNPRVPEESRNPDLFSSPVKLHVTVCVLWLFDDEEQKKAIDVMNECRGDLL</sequence>